<organism evidence="1">
    <name type="scientific">Medicago truncatula</name>
    <name type="common">Barrel medic</name>
    <name type="synonym">Medicago tribuloides</name>
    <dbReference type="NCBI Taxonomy" id="3880"/>
    <lineage>
        <taxon>Eukaryota</taxon>
        <taxon>Viridiplantae</taxon>
        <taxon>Streptophyta</taxon>
        <taxon>Embryophyta</taxon>
        <taxon>Tracheophyta</taxon>
        <taxon>Spermatophyta</taxon>
        <taxon>Magnoliopsida</taxon>
        <taxon>eudicotyledons</taxon>
        <taxon>Gunneridae</taxon>
        <taxon>Pentapetalae</taxon>
        <taxon>rosids</taxon>
        <taxon>fabids</taxon>
        <taxon>Fabales</taxon>
        <taxon>Fabaceae</taxon>
        <taxon>Papilionoideae</taxon>
        <taxon>50 kb inversion clade</taxon>
        <taxon>NPAAA clade</taxon>
        <taxon>Hologalegina</taxon>
        <taxon>IRL clade</taxon>
        <taxon>Trifolieae</taxon>
        <taxon>Medicago</taxon>
    </lineage>
</organism>
<dbReference type="AlphaFoldDB" id="A2Q3R0"/>
<accession>A2Q3R0</accession>
<gene>
    <name evidence="1" type="ORF">MtrDRAFT_AC155888g28v2</name>
</gene>
<protein>
    <submittedName>
        <fullName evidence="1">Uncharacterized protein</fullName>
    </submittedName>
</protein>
<dbReference type="EMBL" id="AC155888">
    <property type="protein sequence ID" value="ABN08260.1"/>
    <property type="molecule type" value="Genomic_DNA"/>
</dbReference>
<reference evidence="1" key="2">
    <citation type="submission" date="2007-03" db="EMBL/GenBank/DDBJ databases">
        <authorList>
            <consortium name="The International Medicago Genome Annotation Group"/>
        </authorList>
    </citation>
    <scope>NUCLEOTIDE SEQUENCE</scope>
</reference>
<sequence length="39" mass="4235">MNLMVVLNHVPTALPISADNIIMGAFIFSPNKLSCVCFL</sequence>
<name>A2Q3R0_MEDTR</name>
<evidence type="ECO:0000313" key="1">
    <source>
        <dbReference type="EMBL" id="ABN08260.1"/>
    </source>
</evidence>
<reference evidence="1" key="1">
    <citation type="submission" date="2005-03" db="EMBL/GenBank/DDBJ databases">
        <authorList>
            <person name="Town C.D."/>
        </authorList>
    </citation>
    <scope>NUCLEOTIDE SEQUENCE</scope>
</reference>
<proteinExistence type="predicted"/>